<comment type="caution">
    <text evidence="3">The sequence shown here is derived from an EMBL/GenBank/DDBJ whole genome shotgun (WGS) entry which is preliminary data.</text>
</comment>
<dbReference type="Gene3D" id="2.60.40.10">
    <property type="entry name" value="Immunoglobulins"/>
    <property type="match status" value="1"/>
</dbReference>
<gene>
    <name evidence="3" type="ORF">CLV71_11042</name>
</gene>
<evidence type="ECO:0008006" key="5">
    <source>
        <dbReference type="Google" id="ProtNLM"/>
    </source>
</evidence>
<feature type="region of interest" description="Disordered" evidence="1">
    <location>
        <begin position="31"/>
        <end position="58"/>
    </location>
</feature>
<dbReference type="InterPro" id="IPR013783">
    <property type="entry name" value="Ig-like_fold"/>
</dbReference>
<keyword evidence="4" id="KW-1185">Reference proteome</keyword>
<dbReference type="InterPro" id="IPR036116">
    <property type="entry name" value="FN3_sf"/>
</dbReference>
<dbReference type="GO" id="GO:0005975">
    <property type="term" value="P:carbohydrate metabolic process"/>
    <property type="evidence" value="ECO:0007669"/>
    <property type="project" value="UniProtKB-ARBA"/>
</dbReference>
<dbReference type="AlphaFoldDB" id="A0A4R7VCN3"/>
<evidence type="ECO:0000313" key="4">
    <source>
        <dbReference type="Proteomes" id="UP000294927"/>
    </source>
</evidence>
<feature type="compositionally biased region" description="Low complexity" evidence="1">
    <location>
        <begin position="31"/>
        <end position="45"/>
    </location>
</feature>
<reference evidence="3 4" key="1">
    <citation type="submission" date="2019-03" db="EMBL/GenBank/DDBJ databases">
        <title>Genomic Encyclopedia of Archaeal and Bacterial Type Strains, Phase II (KMG-II): from individual species to whole genera.</title>
        <authorList>
            <person name="Goeker M."/>
        </authorList>
    </citation>
    <scope>NUCLEOTIDE SEQUENCE [LARGE SCALE GENOMIC DNA]</scope>
    <source>
        <strain evidence="3 4">DSM 45499</strain>
    </source>
</reference>
<dbReference type="RefSeq" id="WP_133905390.1">
    <property type="nucleotide sequence ID" value="NZ_SOCP01000010.1"/>
</dbReference>
<accession>A0A4R7VCN3</accession>
<protein>
    <recommendedName>
        <fullName evidence="5">Fibronectin type-III domain-containing protein</fullName>
    </recommendedName>
</protein>
<organism evidence="3 4">
    <name type="scientific">Actinophytocola oryzae</name>
    <dbReference type="NCBI Taxonomy" id="502181"/>
    <lineage>
        <taxon>Bacteria</taxon>
        <taxon>Bacillati</taxon>
        <taxon>Actinomycetota</taxon>
        <taxon>Actinomycetes</taxon>
        <taxon>Pseudonocardiales</taxon>
        <taxon>Pseudonocardiaceae</taxon>
    </lineage>
</organism>
<feature type="chain" id="PRO_5038733199" description="Fibronectin type-III domain-containing protein" evidence="2">
    <location>
        <begin position="30"/>
        <end position="151"/>
    </location>
</feature>
<dbReference type="EMBL" id="SOCP01000010">
    <property type="protein sequence ID" value="TDV46862.1"/>
    <property type="molecule type" value="Genomic_DNA"/>
</dbReference>
<keyword evidence="2" id="KW-0732">Signal</keyword>
<dbReference type="Proteomes" id="UP000294927">
    <property type="component" value="Unassembled WGS sequence"/>
</dbReference>
<evidence type="ECO:0000256" key="1">
    <source>
        <dbReference type="SAM" id="MobiDB-lite"/>
    </source>
</evidence>
<proteinExistence type="predicted"/>
<evidence type="ECO:0000313" key="3">
    <source>
        <dbReference type="EMBL" id="TDV46862.1"/>
    </source>
</evidence>
<dbReference type="SUPFAM" id="SSF49265">
    <property type="entry name" value="Fibronectin type III"/>
    <property type="match status" value="1"/>
</dbReference>
<evidence type="ECO:0000256" key="2">
    <source>
        <dbReference type="SAM" id="SignalP"/>
    </source>
</evidence>
<name>A0A4R7VCN3_9PSEU</name>
<sequence>MTSHRWSRRWKVLVVPVLMVGLAVVPAQASATTARTTGSTASQQSEPRPSTPQNLRGDYRDGVLESISWDASTMPDLEYSIWYDIHLHESNGASHLTMSFPTTVTIRELLDSLYLEPGHTYTIWIVAWGHSAGKNRSSDASAPLSVTFPDA</sequence>
<feature type="signal peptide" evidence="2">
    <location>
        <begin position="1"/>
        <end position="29"/>
    </location>
</feature>